<dbReference type="CDD" id="cd07302">
    <property type="entry name" value="CHD"/>
    <property type="match status" value="1"/>
</dbReference>
<feature type="compositionally biased region" description="Polar residues" evidence="4">
    <location>
        <begin position="348"/>
        <end position="374"/>
    </location>
</feature>
<dbReference type="eggNOG" id="KOG0618">
    <property type="taxonomic scope" value="Eukaryota"/>
</dbReference>
<dbReference type="SUPFAM" id="SSF55073">
    <property type="entry name" value="Nucleotide cyclase"/>
    <property type="match status" value="1"/>
</dbReference>
<feature type="compositionally biased region" description="Basic and acidic residues" evidence="4">
    <location>
        <begin position="82"/>
        <end position="100"/>
    </location>
</feature>
<dbReference type="Pfam" id="PF21187">
    <property type="entry name" value="CYAA_C"/>
    <property type="match status" value="1"/>
</dbReference>
<dbReference type="Pfam" id="PF00211">
    <property type="entry name" value="Guanylate_cyc"/>
    <property type="match status" value="1"/>
</dbReference>
<sequence>MPGNPRVDKPRFNSKYIEEDKNLYINSSRHEDDNEQRQRHYSQSSASSTSPNTTRNSSHGMNLSSIEGKLGLKGLSGHNASHNHENFRSSDNGVEKEDRSSIGSFSMGASKSFSGFLSSKHNSIPSQSSSSSKKSGKRNIFNRLLTTRKGSETSPHGEYTGRHFSTSSKKSTSSNSPGLSPTMPLHQHKNSDASHYSHFPPLDQPNTSYIRGRLPSEQNIPHVQPLSKYRSSFSAVPTLHHDAHPSRKSQMIDTNLDQDIMSTPMNSTNSLAQSYGISLIDEDSSNDMNSISNSAVGMSRVASTNSTIANNNHEDLKSFWKPPDSWKVTSDTHEQSDEHVSSIGAKNRNGNESDTSSDISLNSLASPDTTVIESDSNKFKAPKDKLLTTSSSSPNLNNAIKNANKKIIKGSSRSSVRIFKGDKSSLIPCTTETTCENIMNALRRKRFLKQDDDHMLVLKCGGLTRILSYDERPLRIQRKMLFLYGYTERDNLDYIERTDLSFLFKFVVEEKGIEVISEEKRRLINPHNVNLDNWNLQDIPNFLFAEPIVTLEVSQNPSLLFARDFMHDSKNMTSLSFTRSGSPVFPPAIVDIPRLLNLNLEVNYIRMVPDDIAKLSTLISLNLACNRLTTLPDSFGDLKHLQFLNLGSNRLKKIPEPIYKLENLKQLDLSYNSIAEFSDQIAKLSDLEGLVVAGNRFTGDLPEFFDQFKNLLKIDIRFNKFSSIDSLKRSPKLEVIRATGNNISVFRSRARNLFEVELNINPLTYVYFEIDMENLKIVDFSKGKLTSCTFTQKLVAVEKLNLDSNHLSILPDHLDKMKNLHTLSISRNNLTNLPDSLCMLKRLQNLDLHLNNIGKINPNIWNLGSLEVINLASNLLKSFPEPPESFINNFNNQKVLRMLKSKKHVQNQKQIDGEIDDHAIEESGSSAVSGEEEEEEEAHNTVAKLPNVRPTSPNNRRLSGSVSFPVLDKEHSLASSLKKLCLVDNKFSDTIFPTISVFQNLRCLNLSYNEIYEIPAGFICKLKQLKKLFLSGNYLSSLPVEDLDELENIETLHLNGNRFGTLPAELSKLCKLKELDVGSNQLKYNIGNIPYDWNWCYNKNLRYLNFSGNKRLEIKAQQNIDEETGETLDSFLSLKDLMTLGLIDVTITTDAVPDQSVDTRIRSTVSQLGKFGYGISDSLGGSDTLTTRDAVIEKFRGNPDEFLITIYDGKNSLQRGGDKISKIIQETFEIHLAEELESLGKNVIPGIDSPKNVEDCLRNAFIRMNTEMCISINKDELSTFSSAAVHRTKTMDKLTYDEDGLSGCSATIIYIKKDYVYVANVGDIMCILTRSDGEFSMITTKHEPYAPKEYDRIRDSGGYVTTDGLLDGVSDVSRAVGFFKLIPHINAKPSISKFKLTQNEEMIAVCTSEVWKQVSFELAADIIRQEKSNPLGAAEKLRDFAISYGSVNKKVTAAVLSLRQFTSKQKHYGGSKPVEDSTLRKLDDEIEPPTGYIAMVFTDIKNSTLLWDSYPVAMRSAIKVHNAIMRRQLRIIGGYEVKTEGDAFIVSFPTPTAALLWCFAVQTQLLTTSEWPAEILTSDQGFEIKDNEGNLIFRGLSVRMGIHWGRPVCEMDVVTKRMDYFGPMVNRASRVSAVADGGQITMSNDYRHELEKVTKIHEMIKEGKVKDINGAYGYKSRGQDVENQMEQLDKIGIVIESLGARKLKGLETPENIWLVFPKPLSSRLKMITNKDGEINNKSNKLAVGGITVETAWILRKIALRLERVISFTVSNSLGQNIQFQHFSDGIQEEAENTMEKKLANVESFMMLFLDHTITRIENCVTVLGTHMVLADSGINSNGISMIDTIKSMATELKELKAQVHEYQTHKQTLQLPPSSTCPFTSDSSSPSSE</sequence>
<accession>A0A099P868</accession>
<dbReference type="PROSITE" id="PS51450">
    <property type="entry name" value="LRR"/>
    <property type="match status" value="6"/>
</dbReference>
<dbReference type="InterPro" id="IPR055071">
    <property type="entry name" value="RA_PHLPP-like"/>
</dbReference>
<feature type="compositionally biased region" description="Low complexity" evidence="4">
    <location>
        <begin position="118"/>
        <end position="133"/>
    </location>
</feature>
<feature type="compositionally biased region" description="Basic and acidic residues" evidence="4">
    <location>
        <begin position="1"/>
        <end position="38"/>
    </location>
</feature>
<dbReference type="InterPro" id="IPR050216">
    <property type="entry name" value="LRR_domain-containing"/>
</dbReference>
<feature type="region of interest" description="Disordered" evidence="4">
    <location>
        <begin position="314"/>
        <end position="378"/>
    </location>
</feature>
<evidence type="ECO:0000313" key="7">
    <source>
        <dbReference type="EMBL" id="KGK40437.1"/>
    </source>
</evidence>
<reference evidence="8" key="1">
    <citation type="journal article" date="2014" name="Microb. Cell Fact.">
        <title>Exploiting Issatchenkia orientalis SD108 for succinic acid production.</title>
        <authorList>
            <person name="Xiao H."/>
            <person name="Shao Z."/>
            <person name="Jiang Y."/>
            <person name="Dole S."/>
            <person name="Zhao H."/>
        </authorList>
    </citation>
    <scope>NUCLEOTIDE SEQUENCE [LARGE SCALE GENOMIC DNA]</scope>
    <source>
        <strain evidence="8">SD108</strain>
    </source>
</reference>
<feature type="region of interest" description="Disordered" evidence="4">
    <location>
        <begin position="1"/>
        <end position="105"/>
    </location>
</feature>
<dbReference type="PROSITE" id="PS50125">
    <property type="entry name" value="GUANYLATE_CYCLASE_2"/>
    <property type="match status" value="1"/>
</dbReference>
<dbReference type="SMART" id="SM00044">
    <property type="entry name" value="CYCc"/>
    <property type="match status" value="1"/>
</dbReference>
<comment type="caution">
    <text evidence="7">The sequence shown here is derived from an EMBL/GenBank/DDBJ whole genome shotgun (WGS) entry which is preliminary data.</text>
</comment>
<dbReference type="SMART" id="SM00332">
    <property type="entry name" value="PP2Cc"/>
    <property type="match status" value="1"/>
</dbReference>
<dbReference type="VEuPathDB" id="FungiDB:C5L36_0C03120"/>
<dbReference type="InterPro" id="IPR001054">
    <property type="entry name" value="A/G_cyclase"/>
</dbReference>
<feature type="region of interest" description="Disordered" evidence="4">
    <location>
        <begin position="921"/>
        <end position="955"/>
    </location>
</feature>
<dbReference type="SMART" id="SM00364">
    <property type="entry name" value="LRR_BAC"/>
    <property type="match status" value="10"/>
</dbReference>
<keyword evidence="3" id="KW-0677">Repeat</keyword>
<dbReference type="CDD" id="cd00143">
    <property type="entry name" value="PP2Cc"/>
    <property type="match status" value="1"/>
</dbReference>
<protein>
    <recommendedName>
        <fullName evidence="9">Adenylate cyclase</fullName>
    </recommendedName>
</protein>
<dbReference type="SMART" id="SM00365">
    <property type="entry name" value="LRR_SD22"/>
    <property type="match status" value="8"/>
</dbReference>
<dbReference type="InterPro" id="IPR029787">
    <property type="entry name" value="Nucleotide_cyclase"/>
</dbReference>
<dbReference type="InterPro" id="IPR048580">
    <property type="entry name" value="CYAA_C"/>
</dbReference>
<dbReference type="InterPro" id="IPR003591">
    <property type="entry name" value="Leu-rich_rpt_typical-subtyp"/>
</dbReference>
<dbReference type="EMBL" id="JQFK01000002">
    <property type="protein sequence ID" value="KGK40437.1"/>
    <property type="molecule type" value="Genomic_DNA"/>
</dbReference>
<dbReference type="SUPFAM" id="SSF52058">
    <property type="entry name" value="L domain-like"/>
    <property type="match status" value="2"/>
</dbReference>
<keyword evidence="2" id="KW-0479">Metal-binding</keyword>
<proteinExistence type="predicted"/>
<evidence type="ECO:0000256" key="2">
    <source>
        <dbReference type="ARBA" id="ARBA00022723"/>
    </source>
</evidence>
<dbReference type="Pfam" id="PF13855">
    <property type="entry name" value="LRR_8"/>
    <property type="match status" value="2"/>
</dbReference>
<feature type="region of interest" description="Disordered" evidence="4">
    <location>
        <begin position="1865"/>
        <end position="1889"/>
    </location>
</feature>
<dbReference type="Gene3D" id="3.80.10.10">
    <property type="entry name" value="Ribonuclease Inhibitor"/>
    <property type="match status" value="3"/>
</dbReference>
<dbReference type="CDD" id="cd01775">
    <property type="entry name" value="RA_PHLPP_like"/>
    <property type="match status" value="1"/>
</dbReference>
<feature type="region of interest" description="Disordered" evidence="4">
    <location>
        <begin position="118"/>
        <end position="198"/>
    </location>
</feature>
<dbReference type="PANTHER" id="PTHR48051:SF1">
    <property type="entry name" value="RAS SUPPRESSOR PROTEIN 1"/>
    <property type="match status" value="1"/>
</dbReference>
<gene>
    <name evidence="7" type="ORF">JL09_g399</name>
</gene>
<evidence type="ECO:0000259" key="6">
    <source>
        <dbReference type="PROSITE" id="PS51746"/>
    </source>
</evidence>
<evidence type="ECO:0000259" key="5">
    <source>
        <dbReference type="PROSITE" id="PS50125"/>
    </source>
</evidence>
<dbReference type="PROSITE" id="PS51746">
    <property type="entry name" value="PPM_2"/>
    <property type="match status" value="1"/>
</dbReference>
<dbReference type="Pfam" id="PF23010">
    <property type="entry name" value="RA_3"/>
    <property type="match status" value="1"/>
</dbReference>
<evidence type="ECO:0000313" key="8">
    <source>
        <dbReference type="Proteomes" id="UP000029867"/>
    </source>
</evidence>
<dbReference type="InterPro" id="IPR036457">
    <property type="entry name" value="PPM-type-like_dom_sf"/>
</dbReference>
<feature type="domain" description="Guanylate cyclase" evidence="5">
    <location>
        <begin position="1494"/>
        <end position="1632"/>
    </location>
</feature>
<dbReference type="GO" id="GO:0009190">
    <property type="term" value="P:cyclic nucleotide biosynthetic process"/>
    <property type="evidence" value="ECO:0007669"/>
    <property type="project" value="InterPro"/>
</dbReference>
<dbReference type="InterPro" id="IPR001611">
    <property type="entry name" value="Leu-rich_rpt"/>
</dbReference>
<evidence type="ECO:0000256" key="1">
    <source>
        <dbReference type="ARBA" id="ARBA00022614"/>
    </source>
</evidence>
<dbReference type="Gene3D" id="3.30.70.1230">
    <property type="entry name" value="Nucleotide cyclase"/>
    <property type="match status" value="1"/>
</dbReference>
<dbReference type="SMART" id="SM00369">
    <property type="entry name" value="LRR_TYP"/>
    <property type="match status" value="9"/>
</dbReference>
<feature type="compositionally biased region" description="Low complexity" evidence="4">
    <location>
        <begin position="1872"/>
        <end position="1889"/>
    </location>
</feature>
<dbReference type="InterPro" id="IPR032675">
    <property type="entry name" value="LRR_dom_sf"/>
</dbReference>
<evidence type="ECO:0000256" key="3">
    <source>
        <dbReference type="ARBA" id="ARBA00022737"/>
    </source>
</evidence>
<dbReference type="GO" id="GO:0005737">
    <property type="term" value="C:cytoplasm"/>
    <property type="evidence" value="ECO:0007669"/>
    <property type="project" value="TreeGrafter"/>
</dbReference>
<dbReference type="Gene3D" id="3.60.40.10">
    <property type="entry name" value="PPM-type phosphatase domain"/>
    <property type="match status" value="1"/>
</dbReference>
<dbReference type="PANTHER" id="PTHR48051">
    <property type="match status" value="1"/>
</dbReference>
<dbReference type="HOGENOM" id="CLU_000430_4_1_1"/>
<feature type="compositionally biased region" description="Low complexity" evidence="4">
    <location>
        <begin position="41"/>
        <end position="58"/>
    </location>
</feature>
<evidence type="ECO:0000256" key="4">
    <source>
        <dbReference type="SAM" id="MobiDB-lite"/>
    </source>
</evidence>
<organism evidence="7 8">
    <name type="scientific">Pichia kudriavzevii</name>
    <name type="common">Yeast</name>
    <name type="synonym">Issatchenkia orientalis</name>
    <dbReference type="NCBI Taxonomy" id="4909"/>
    <lineage>
        <taxon>Eukaryota</taxon>
        <taxon>Fungi</taxon>
        <taxon>Dikarya</taxon>
        <taxon>Ascomycota</taxon>
        <taxon>Saccharomycotina</taxon>
        <taxon>Pichiomycetes</taxon>
        <taxon>Pichiales</taxon>
        <taxon>Pichiaceae</taxon>
        <taxon>Pichia</taxon>
    </lineage>
</organism>
<feature type="compositionally biased region" description="Basic and acidic residues" evidence="4">
    <location>
        <begin position="330"/>
        <end position="340"/>
    </location>
</feature>
<dbReference type="Proteomes" id="UP000029867">
    <property type="component" value="Unassembled WGS sequence"/>
</dbReference>
<dbReference type="GO" id="GO:0046872">
    <property type="term" value="F:metal ion binding"/>
    <property type="evidence" value="ECO:0007669"/>
    <property type="project" value="UniProtKB-KW"/>
</dbReference>
<dbReference type="SUPFAM" id="SSF81606">
    <property type="entry name" value="PP2C-like"/>
    <property type="match status" value="1"/>
</dbReference>
<name>A0A099P868_PICKU</name>
<keyword evidence="1" id="KW-0433">Leucine-rich repeat</keyword>
<dbReference type="GO" id="GO:0035556">
    <property type="term" value="P:intracellular signal transduction"/>
    <property type="evidence" value="ECO:0007669"/>
    <property type="project" value="InterPro"/>
</dbReference>
<evidence type="ECO:0008006" key="9">
    <source>
        <dbReference type="Google" id="ProtNLM"/>
    </source>
</evidence>
<feature type="compositionally biased region" description="Low complexity" evidence="4">
    <location>
        <begin position="165"/>
        <end position="176"/>
    </location>
</feature>
<feature type="domain" description="PPM-type phosphatase" evidence="6">
    <location>
        <begin position="1172"/>
        <end position="1458"/>
    </location>
</feature>
<dbReference type="InterPro" id="IPR001932">
    <property type="entry name" value="PPM-type_phosphatase-like_dom"/>
</dbReference>
<dbReference type="Pfam" id="PF00481">
    <property type="entry name" value="PP2C"/>
    <property type="match status" value="1"/>
</dbReference>